<evidence type="ECO:0000313" key="3">
    <source>
        <dbReference type="Proteomes" id="UP001151760"/>
    </source>
</evidence>
<evidence type="ECO:0000313" key="2">
    <source>
        <dbReference type="EMBL" id="GJT62516.1"/>
    </source>
</evidence>
<reference evidence="2" key="2">
    <citation type="submission" date="2022-01" db="EMBL/GenBank/DDBJ databases">
        <authorList>
            <person name="Yamashiro T."/>
            <person name="Shiraishi A."/>
            <person name="Satake H."/>
            <person name="Nakayama K."/>
        </authorList>
    </citation>
    <scope>NUCLEOTIDE SEQUENCE</scope>
</reference>
<dbReference type="EMBL" id="BQNB010017383">
    <property type="protein sequence ID" value="GJT62516.1"/>
    <property type="molecule type" value="Genomic_DNA"/>
</dbReference>
<keyword evidence="3" id="KW-1185">Reference proteome</keyword>
<organism evidence="2 3">
    <name type="scientific">Tanacetum coccineum</name>
    <dbReference type="NCBI Taxonomy" id="301880"/>
    <lineage>
        <taxon>Eukaryota</taxon>
        <taxon>Viridiplantae</taxon>
        <taxon>Streptophyta</taxon>
        <taxon>Embryophyta</taxon>
        <taxon>Tracheophyta</taxon>
        <taxon>Spermatophyta</taxon>
        <taxon>Magnoliopsida</taxon>
        <taxon>eudicotyledons</taxon>
        <taxon>Gunneridae</taxon>
        <taxon>Pentapetalae</taxon>
        <taxon>asterids</taxon>
        <taxon>campanulids</taxon>
        <taxon>Asterales</taxon>
        <taxon>Asteraceae</taxon>
        <taxon>Asteroideae</taxon>
        <taxon>Anthemideae</taxon>
        <taxon>Anthemidinae</taxon>
        <taxon>Tanacetum</taxon>
    </lineage>
</organism>
<feature type="region of interest" description="Disordered" evidence="1">
    <location>
        <begin position="105"/>
        <end position="149"/>
    </location>
</feature>
<proteinExistence type="predicted"/>
<name>A0ABQ5FGT7_9ASTR</name>
<comment type="caution">
    <text evidence="2">The sequence shown here is derived from an EMBL/GenBank/DDBJ whole genome shotgun (WGS) entry which is preliminary data.</text>
</comment>
<protein>
    <submittedName>
        <fullName evidence="2">Uncharacterized protein</fullName>
    </submittedName>
</protein>
<sequence>MAAWIIEKALEVALAGLKRLAPGALLKPPELLEKRHQSGRSISWDGHIAVGKEVAKSAKKLRISYIDMATQVEREICQTLVPNGGRIARCPHSIGTNIRGRCRVNETRDRGSGTPGGGSGTLAEGTCGTQGWRSWGQPPRQGAMKELIS</sequence>
<reference evidence="2" key="1">
    <citation type="journal article" date="2022" name="Int. J. Mol. Sci.">
        <title>Draft Genome of Tanacetum Coccineum: Genomic Comparison of Closely Related Tanacetum-Family Plants.</title>
        <authorList>
            <person name="Yamashiro T."/>
            <person name="Shiraishi A."/>
            <person name="Nakayama K."/>
            <person name="Satake H."/>
        </authorList>
    </citation>
    <scope>NUCLEOTIDE SEQUENCE</scope>
</reference>
<dbReference type="Proteomes" id="UP001151760">
    <property type="component" value="Unassembled WGS sequence"/>
</dbReference>
<gene>
    <name evidence="2" type="ORF">Tco_1006049</name>
</gene>
<evidence type="ECO:0000256" key="1">
    <source>
        <dbReference type="SAM" id="MobiDB-lite"/>
    </source>
</evidence>
<accession>A0ABQ5FGT7</accession>